<dbReference type="PANTHER" id="PTHR33840">
    <property type="match status" value="1"/>
</dbReference>
<reference evidence="3" key="1">
    <citation type="submission" date="2020-11" db="EMBL/GenBank/DDBJ databases">
        <authorList>
            <consortium name="DOE Joint Genome Institute"/>
            <person name="Ahrendt S."/>
            <person name="Riley R."/>
            <person name="Andreopoulos W."/>
            <person name="Labutti K."/>
            <person name="Pangilinan J."/>
            <person name="Ruiz-Duenas F.J."/>
            <person name="Barrasa J.M."/>
            <person name="Sanchez-Garcia M."/>
            <person name="Camarero S."/>
            <person name="Miyauchi S."/>
            <person name="Serrano A."/>
            <person name="Linde D."/>
            <person name="Babiker R."/>
            <person name="Drula E."/>
            <person name="Ayuso-Fernandez I."/>
            <person name="Pacheco R."/>
            <person name="Padilla G."/>
            <person name="Ferreira P."/>
            <person name="Barriuso J."/>
            <person name="Kellner H."/>
            <person name="Castanera R."/>
            <person name="Alfaro M."/>
            <person name="Ramirez L."/>
            <person name="Pisabarro A.G."/>
            <person name="Kuo A."/>
            <person name="Tritt A."/>
            <person name="Lipzen A."/>
            <person name="He G."/>
            <person name="Yan M."/>
            <person name="Ng V."/>
            <person name="Cullen D."/>
            <person name="Martin F."/>
            <person name="Rosso M.-N."/>
            <person name="Henrissat B."/>
            <person name="Hibbett D."/>
            <person name="Martinez A.T."/>
            <person name="Grigoriev I.V."/>
        </authorList>
    </citation>
    <scope>NUCLEOTIDE SEQUENCE</scope>
    <source>
        <strain evidence="3">MF-IS2</strain>
    </source>
</reference>
<name>A0A9P5X538_9AGAR</name>
<keyword evidence="4" id="KW-1185">Reference proteome</keyword>
<feature type="domain" description="T6SS Phospholipase effector Tle1-like catalytic" evidence="2">
    <location>
        <begin position="31"/>
        <end position="315"/>
    </location>
</feature>
<evidence type="ECO:0000313" key="4">
    <source>
        <dbReference type="Proteomes" id="UP000807342"/>
    </source>
</evidence>
<dbReference type="InterPro" id="IPR029058">
    <property type="entry name" value="AB_hydrolase_fold"/>
</dbReference>
<accession>A0A9P5X538</accession>
<dbReference type="PANTHER" id="PTHR33840:SF2">
    <property type="entry name" value="TLE1 PHOSPHOLIPASE DOMAIN-CONTAINING PROTEIN"/>
    <property type="match status" value="1"/>
</dbReference>
<feature type="region of interest" description="Disordered" evidence="1">
    <location>
        <begin position="1"/>
        <end position="23"/>
    </location>
</feature>
<evidence type="ECO:0000259" key="2">
    <source>
        <dbReference type="Pfam" id="PF09994"/>
    </source>
</evidence>
<dbReference type="SUPFAM" id="SSF53474">
    <property type="entry name" value="alpha/beta-Hydrolases"/>
    <property type="match status" value="1"/>
</dbReference>
<evidence type="ECO:0000256" key="1">
    <source>
        <dbReference type="SAM" id="MobiDB-lite"/>
    </source>
</evidence>
<comment type="caution">
    <text evidence="3">The sequence shown here is derived from an EMBL/GenBank/DDBJ whole genome shotgun (WGS) entry which is preliminary data.</text>
</comment>
<protein>
    <recommendedName>
        <fullName evidence="2">T6SS Phospholipase effector Tle1-like catalytic domain-containing protein</fullName>
    </recommendedName>
</protein>
<dbReference type="OrthoDB" id="3162439at2759"/>
<dbReference type="AlphaFoldDB" id="A0A9P5X538"/>
<dbReference type="InterPro" id="IPR018712">
    <property type="entry name" value="Tle1-like_cat"/>
</dbReference>
<feature type="compositionally biased region" description="Polar residues" evidence="1">
    <location>
        <begin position="1"/>
        <end position="18"/>
    </location>
</feature>
<gene>
    <name evidence="3" type="ORF">P691DRAFT_736039</name>
</gene>
<proteinExistence type="predicted"/>
<dbReference type="Proteomes" id="UP000807342">
    <property type="component" value="Unassembled WGS sequence"/>
</dbReference>
<organism evidence="3 4">
    <name type="scientific">Macrolepiota fuliginosa MF-IS2</name>
    <dbReference type="NCBI Taxonomy" id="1400762"/>
    <lineage>
        <taxon>Eukaryota</taxon>
        <taxon>Fungi</taxon>
        <taxon>Dikarya</taxon>
        <taxon>Basidiomycota</taxon>
        <taxon>Agaricomycotina</taxon>
        <taxon>Agaricomycetes</taxon>
        <taxon>Agaricomycetidae</taxon>
        <taxon>Agaricales</taxon>
        <taxon>Agaricineae</taxon>
        <taxon>Agaricaceae</taxon>
        <taxon>Macrolepiota</taxon>
    </lineage>
</organism>
<dbReference type="EMBL" id="MU151351">
    <property type="protein sequence ID" value="KAF9444739.1"/>
    <property type="molecule type" value="Genomic_DNA"/>
</dbReference>
<dbReference type="Pfam" id="PF09994">
    <property type="entry name" value="T6SS_Tle1-like_cat"/>
    <property type="match status" value="1"/>
</dbReference>
<sequence length="521" mass="59021">MASELSPPTTHADSQSENLYIPERAPTDEHRTLILLFDGTGDKEDADVTNIVLLRDMLYGWGDDTANNDKQLVYYQQGIGTYFPRFKDTNFYIPFLSPVSRTVDEAIAWSLPYHVIDGYRWLVENYKPGDKVSIFGFSRGAYTARALAGMLNAVDLLPPSHLDKADDAYKLFDRAIPKERYRDDPITKEAWTKLVADFATFKNENHCTTVFIDFLGCWDTVNSVGMIRPIKLKFTANNDIVRVFRHALALDEHRVRFKPNLWGKPKPQANSKPRVVTDVEEVWFAGCHCDVGGGSVRNDVRPSLAHIPLRWMIRQIFKTETGILFKADDIKIIGIEPSHLYPKVLPRPNPLPPPDDATLSPPNVPGFIKGWTNYFISFLPFTGPTPKPLTIPHPDVTEEEHDLLDCLSPVYDQLELKPTTWRPMEECPLITEVFQPNAVYPELSYKEERTRHLGAGRTIPPASSTHGNKIKIHRTVKIRMQAATVASAGKGKGEHYCPKARVTYDKVDFAKADATQFEWVD</sequence>
<evidence type="ECO:0000313" key="3">
    <source>
        <dbReference type="EMBL" id="KAF9444739.1"/>
    </source>
</evidence>